<sequence length="334" mass="38092">MASYPTCLSDLDHHKLNAVVAPGFVIETHFVSDTKKGLRRKEVTKVWKVQQRLGKGGSGEVRLEERTEEQAGEKDRRAVKRILTKSSNLKEYEQELKALLKFSKPKYKEQAVFVEFLGWFEDHDSVYLAMEYVPNGDLEDNIPPKGEPINELEIREIASQILKGLEFMHQEGFVHRDLKPKNVLVCRKQPEWWIKLADFGVSKRCTQNTAYRTTTGTPAYMAPEMLNCVPGMDPQNFEYTNAVDLWSLGCIIYRLASGVVPFPPGPSLSEYCKRELDFPPHPLALSSIGAQFVRHLLEPYPTIRPTAQGALGHLWMRIGKLVLYVPYTGWKPKC</sequence>
<dbReference type="InterPro" id="IPR008271">
    <property type="entry name" value="Ser/Thr_kinase_AS"/>
</dbReference>
<evidence type="ECO:0000259" key="4">
    <source>
        <dbReference type="PROSITE" id="PS50011"/>
    </source>
</evidence>
<dbReference type="InterPro" id="IPR045269">
    <property type="entry name" value="Atg1-like"/>
</dbReference>
<dbReference type="OrthoDB" id="10252171at2759"/>
<keyword evidence="2" id="KW-0072">Autophagy</keyword>
<dbReference type="SMART" id="SM00220">
    <property type="entry name" value="S_TKc"/>
    <property type="match status" value="1"/>
</dbReference>
<protein>
    <recommendedName>
        <fullName evidence="3">Autophagy-related protein 1</fullName>
    </recommendedName>
</protein>
<dbReference type="GO" id="GO:0004674">
    <property type="term" value="F:protein serine/threonine kinase activity"/>
    <property type="evidence" value="ECO:0007669"/>
    <property type="project" value="InterPro"/>
</dbReference>
<proteinExistence type="predicted"/>
<dbReference type="GO" id="GO:0006914">
    <property type="term" value="P:autophagy"/>
    <property type="evidence" value="ECO:0007669"/>
    <property type="project" value="UniProtKB-KW"/>
</dbReference>
<feature type="domain" description="Protein kinase" evidence="4">
    <location>
        <begin position="47"/>
        <end position="316"/>
    </location>
</feature>
<evidence type="ECO:0000313" key="6">
    <source>
        <dbReference type="Proteomes" id="UP000235786"/>
    </source>
</evidence>
<name>A0A2J6REK1_HYAVF</name>
<dbReference type="GO" id="GO:0034045">
    <property type="term" value="C:phagophore assembly site membrane"/>
    <property type="evidence" value="ECO:0007669"/>
    <property type="project" value="UniProtKB-SubCell"/>
</dbReference>
<dbReference type="InterPro" id="IPR000719">
    <property type="entry name" value="Prot_kinase_dom"/>
</dbReference>
<evidence type="ECO:0000256" key="2">
    <source>
        <dbReference type="ARBA" id="ARBA00023006"/>
    </source>
</evidence>
<dbReference type="SUPFAM" id="SSF56112">
    <property type="entry name" value="Protein kinase-like (PK-like)"/>
    <property type="match status" value="1"/>
</dbReference>
<comment type="subcellular location">
    <subcellularLocation>
        <location evidence="1">Preautophagosomal structure membrane</location>
        <topology evidence="1">Peripheral membrane protein</topology>
    </subcellularLocation>
</comment>
<dbReference type="InterPro" id="IPR011009">
    <property type="entry name" value="Kinase-like_dom_sf"/>
</dbReference>
<accession>A0A2J6REK1</accession>
<dbReference type="GO" id="GO:0005524">
    <property type="term" value="F:ATP binding"/>
    <property type="evidence" value="ECO:0007669"/>
    <property type="project" value="InterPro"/>
</dbReference>
<gene>
    <name evidence="5" type="ORF">L207DRAFT_433295</name>
</gene>
<organism evidence="5 6">
    <name type="scientific">Hyaloscypha variabilis (strain UAMH 11265 / GT02V1 / F)</name>
    <name type="common">Meliniomyces variabilis</name>
    <dbReference type="NCBI Taxonomy" id="1149755"/>
    <lineage>
        <taxon>Eukaryota</taxon>
        <taxon>Fungi</taxon>
        <taxon>Dikarya</taxon>
        <taxon>Ascomycota</taxon>
        <taxon>Pezizomycotina</taxon>
        <taxon>Leotiomycetes</taxon>
        <taxon>Helotiales</taxon>
        <taxon>Hyaloscyphaceae</taxon>
        <taxon>Hyaloscypha</taxon>
        <taxon>Hyaloscypha variabilis</taxon>
    </lineage>
</organism>
<reference evidence="5 6" key="1">
    <citation type="submission" date="2016-04" db="EMBL/GenBank/DDBJ databases">
        <title>A degradative enzymes factory behind the ericoid mycorrhizal symbiosis.</title>
        <authorList>
            <consortium name="DOE Joint Genome Institute"/>
            <person name="Martino E."/>
            <person name="Morin E."/>
            <person name="Grelet G."/>
            <person name="Kuo A."/>
            <person name="Kohler A."/>
            <person name="Daghino S."/>
            <person name="Barry K."/>
            <person name="Choi C."/>
            <person name="Cichocki N."/>
            <person name="Clum A."/>
            <person name="Copeland A."/>
            <person name="Hainaut M."/>
            <person name="Haridas S."/>
            <person name="Labutti K."/>
            <person name="Lindquist E."/>
            <person name="Lipzen A."/>
            <person name="Khouja H.-R."/>
            <person name="Murat C."/>
            <person name="Ohm R."/>
            <person name="Olson A."/>
            <person name="Spatafora J."/>
            <person name="Veneault-Fourrey C."/>
            <person name="Henrissat B."/>
            <person name="Grigoriev I."/>
            <person name="Martin F."/>
            <person name="Perotto S."/>
        </authorList>
    </citation>
    <scope>NUCLEOTIDE SEQUENCE [LARGE SCALE GENOMIC DNA]</scope>
    <source>
        <strain evidence="5 6">F</strain>
    </source>
</reference>
<keyword evidence="5" id="KW-0418">Kinase</keyword>
<evidence type="ECO:0000313" key="5">
    <source>
        <dbReference type="EMBL" id="PMD36939.1"/>
    </source>
</evidence>
<dbReference type="PANTHER" id="PTHR24348:SF68">
    <property type="entry name" value="SERINE_THREONINE-PROTEIN KINASE ATG1C"/>
    <property type="match status" value="1"/>
</dbReference>
<dbReference type="Gene3D" id="1.10.510.10">
    <property type="entry name" value="Transferase(Phosphotransferase) domain 1"/>
    <property type="match status" value="1"/>
</dbReference>
<evidence type="ECO:0000256" key="3">
    <source>
        <dbReference type="ARBA" id="ARBA00030237"/>
    </source>
</evidence>
<dbReference type="PANTHER" id="PTHR24348">
    <property type="entry name" value="SERINE/THREONINE-PROTEIN KINASE UNC-51-RELATED"/>
    <property type="match status" value="1"/>
</dbReference>
<evidence type="ECO:0000256" key="1">
    <source>
        <dbReference type="ARBA" id="ARBA00004623"/>
    </source>
</evidence>
<keyword evidence="5" id="KW-0808">Transferase</keyword>
<dbReference type="EMBL" id="KZ613950">
    <property type="protein sequence ID" value="PMD36939.1"/>
    <property type="molecule type" value="Genomic_DNA"/>
</dbReference>
<keyword evidence="6" id="KW-1185">Reference proteome</keyword>
<dbReference type="AlphaFoldDB" id="A0A2J6REK1"/>
<dbReference type="PROSITE" id="PS00108">
    <property type="entry name" value="PROTEIN_KINASE_ST"/>
    <property type="match status" value="1"/>
</dbReference>
<dbReference type="STRING" id="1149755.A0A2J6REK1"/>
<dbReference type="PROSITE" id="PS50011">
    <property type="entry name" value="PROTEIN_KINASE_DOM"/>
    <property type="match status" value="1"/>
</dbReference>
<dbReference type="Proteomes" id="UP000235786">
    <property type="component" value="Unassembled WGS sequence"/>
</dbReference>
<dbReference type="GO" id="GO:0010506">
    <property type="term" value="P:regulation of autophagy"/>
    <property type="evidence" value="ECO:0007669"/>
    <property type="project" value="InterPro"/>
</dbReference>
<dbReference type="Pfam" id="PF00069">
    <property type="entry name" value="Pkinase"/>
    <property type="match status" value="1"/>
</dbReference>